<dbReference type="Gene3D" id="1.10.10.60">
    <property type="entry name" value="Homeodomain-like"/>
    <property type="match status" value="1"/>
</dbReference>
<accession>A0A2Z6RBY4</accession>
<gene>
    <name evidence="4" type="ORF">RclHR1_25380001</name>
</gene>
<dbReference type="InterPro" id="IPR050863">
    <property type="entry name" value="CenT-Element_Derived"/>
</dbReference>
<sequence length="432" mass="50606">MVITYCEQSHNKRSTADKFSIEPKQLREWISNKDQLLKVAPYIQKLTTGARPKYLQLEVELIEWFRERHQLKVITRYMIQAKACFLSKKQVYQEIYPDIKNAKFSQKWVDGFMSRHNLVNRRKTTISQKLPENYVSLQSEFLSYVLFRRREHQYPLSLIANMDKTPISFNLSNNTTVEQRGTRTISILSTRHERSNFTVVLACTVDGTKLPPVIIFKLVNVLHEEFPDGVIIWANRDGWMNESEMIWWIENIWTRRARRGVNLRSLLVLDSFTAHKTTTVKNQFCEKYTDIAVIPGILTSRLQPLDVSLNKSFKSKIKRPTYSLVANWIKESWDSMDTNMIKRSFKCCGVSNSLDGSEDNLIFDFNKVKEINNRRKGIEEENEIDSESESSDNESESEDESNKSEDSEGEDSEGEDNYYKENEDQNVIQNWN</sequence>
<dbReference type="GO" id="GO:0003677">
    <property type="term" value="F:DNA binding"/>
    <property type="evidence" value="ECO:0007669"/>
    <property type="project" value="UniProtKB-KW"/>
</dbReference>
<reference evidence="4 5" key="1">
    <citation type="submission" date="2017-11" db="EMBL/GenBank/DDBJ databases">
        <title>The genome of Rhizophagus clarus HR1 reveals common genetic basis of auxotrophy among arbuscular mycorrhizal fungi.</title>
        <authorList>
            <person name="Kobayashi Y."/>
        </authorList>
    </citation>
    <scope>NUCLEOTIDE SEQUENCE [LARGE SCALE GENOMIC DNA]</scope>
    <source>
        <strain evidence="4 5">HR1</strain>
    </source>
</reference>
<feature type="domain" description="HTH CENPB-type" evidence="3">
    <location>
        <begin position="45"/>
        <end position="122"/>
    </location>
</feature>
<dbReference type="Pfam" id="PF03221">
    <property type="entry name" value="HTH_Tnp_Tc5"/>
    <property type="match status" value="1"/>
</dbReference>
<dbReference type="Pfam" id="PF03184">
    <property type="entry name" value="DDE_1"/>
    <property type="match status" value="1"/>
</dbReference>
<keyword evidence="1" id="KW-0238">DNA-binding</keyword>
<dbReference type="SMART" id="SM00674">
    <property type="entry name" value="CENPB"/>
    <property type="match status" value="1"/>
</dbReference>
<protein>
    <recommendedName>
        <fullName evidence="3">HTH CENPB-type domain-containing protein</fullName>
    </recommendedName>
</protein>
<evidence type="ECO:0000313" key="4">
    <source>
        <dbReference type="EMBL" id="GBB95444.1"/>
    </source>
</evidence>
<feature type="compositionally biased region" description="Acidic residues" evidence="2">
    <location>
        <begin position="380"/>
        <end position="399"/>
    </location>
</feature>
<dbReference type="Proteomes" id="UP000247702">
    <property type="component" value="Unassembled WGS sequence"/>
</dbReference>
<evidence type="ECO:0000313" key="5">
    <source>
        <dbReference type="Proteomes" id="UP000247702"/>
    </source>
</evidence>
<feature type="region of interest" description="Disordered" evidence="2">
    <location>
        <begin position="378"/>
        <end position="432"/>
    </location>
</feature>
<dbReference type="PANTHER" id="PTHR19303">
    <property type="entry name" value="TRANSPOSON"/>
    <property type="match status" value="1"/>
</dbReference>
<name>A0A2Z6RBY4_9GLOM</name>
<dbReference type="GO" id="GO:0005634">
    <property type="term" value="C:nucleus"/>
    <property type="evidence" value="ECO:0007669"/>
    <property type="project" value="TreeGrafter"/>
</dbReference>
<dbReference type="SUPFAM" id="SSF46689">
    <property type="entry name" value="Homeodomain-like"/>
    <property type="match status" value="1"/>
</dbReference>
<comment type="caution">
    <text evidence="4">The sequence shown here is derived from an EMBL/GenBank/DDBJ whole genome shotgun (WGS) entry which is preliminary data.</text>
</comment>
<dbReference type="PROSITE" id="PS51253">
    <property type="entry name" value="HTH_CENPB"/>
    <property type="match status" value="1"/>
</dbReference>
<keyword evidence="5" id="KW-1185">Reference proteome</keyword>
<evidence type="ECO:0000256" key="1">
    <source>
        <dbReference type="ARBA" id="ARBA00023125"/>
    </source>
</evidence>
<evidence type="ECO:0000256" key="2">
    <source>
        <dbReference type="SAM" id="MobiDB-lite"/>
    </source>
</evidence>
<organism evidence="4 5">
    <name type="scientific">Rhizophagus clarus</name>
    <dbReference type="NCBI Taxonomy" id="94130"/>
    <lineage>
        <taxon>Eukaryota</taxon>
        <taxon>Fungi</taxon>
        <taxon>Fungi incertae sedis</taxon>
        <taxon>Mucoromycota</taxon>
        <taxon>Glomeromycotina</taxon>
        <taxon>Glomeromycetes</taxon>
        <taxon>Glomerales</taxon>
        <taxon>Glomeraceae</taxon>
        <taxon>Rhizophagus</taxon>
    </lineage>
</organism>
<proteinExistence type="predicted"/>
<dbReference type="InterPro" id="IPR006600">
    <property type="entry name" value="HTH_CenpB_DNA-bd_dom"/>
</dbReference>
<dbReference type="InterPro" id="IPR004875">
    <property type="entry name" value="DDE_SF_endonuclease_dom"/>
</dbReference>
<feature type="compositionally biased region" description="Acidic residues" evidence="2">
    <location>
        <begin position="407"/>
        <end position="416"/>
    </location>
</feature>
<dbReference type="EMBL" id="BEXD01001711">
    <property type="protein sequence ID" value="GBB95444.1"/>
    <property type="molecule type" value="Genomic_DNA"/>
</dbReference>
<evidence type="ECO:0000259" key="3">
    <source>
        <dbReference type="PROSITE" id="PS51253"/>
    </source>
</evidence>
<dbReference type="InterPro" id="IPR009057">
    <property type="entry name" value="Homeodomain-like_sf"/>
</dbReference>
<dbReference type="AlphaFoldDB" id="A0A2Z6RBY4"/>